<dbReference type="Proteomes" id="UP001549099">
    <property type="component" value="Unassembled WGS sequence"/>
</dbReference>
<comment type="caution">
    <text evidence="1">The sequence shown here is derived from an EMBL/GenBank/DDBJ whole genome shotgun (WGS) entry which is preliminary data.</text>
</comment>
<dbReference type="RefSeq" id="WP_354196207.1">
    <property type="nucleotide sequence ID" value="NZ_JBEPLW010000005.1"/>
</dbReference>
<dbReference type="Gene3D" id="3.30.1870.10">
    <property type="entry name" value="EreA-like, domain 2"/>
    <property type="match status" value="1"/>
</dbReference>
<gene>
    <name evidence="1" type="ORF">ABID49_001121</name>
</gene>
<keyword evidence="1" id="KW-0378">Hydrolase</keyword>
<dbReference type="PIRSF" id="PIRSF036794">
    <property type="entry name" value="UCP_erythr_ester"/>
    <property type="match status" value="1"/>
</dbReference>
<dbReference type="Gene3D" id="3.40.1660.10">
    <property type="entry name" value="EreA-like (biosynthetic domain)"/>
    <property type="match status" value="1"/>
</dbReference>
<evidence type="ECO:0000313" key="2">
    <source>
        <dbReference type="Proteomes" id="UP001549099"/>
    </source>
</evidence>
<dbReference type="InterPro" id="IPR052036">
    <property type="entry name" value="Hydrolase/PRTase-associated"/>
</dbReference>
<dbReference type="GO" id="GO:0016787">
    <property type="term" value="F:hydrolase activity"/>
    <property type="evidence" value="ECO:0007669"/>
    <property type="project" value="UniProtKB-KW"/>
</dbReference>
<dbReference type="CDD" id="cd14728">
    <property type="entry name" value="Ere-like"/>
    <property type="match status" value="1"/>
</dbReference>
<proteinExistence type="predicted"/>
<dbReference type="PANTHER" id="PTHR31299">
    <property type="entry name" value="ESTERASE, PUTATIVE (AFU_ORTHOLOGUE AFUA_1G05850)-RELATED"/>
    <property type="match status" value="1"/>
</dbReference>
<dbReference type="SUPFAM" id="SSF159501">
    <property type="entry name" value="EreA/ChaN-like"/>
    <property type="match status" value="1"/>
</dbReference>
<dbReference type="InterPro" id="IPR007815">
    <property type="entry name" value="Emycin_Estase"/>
</dbReference>
<name>A0ABV2GAE2_9BACL</name>
<evidence type="ECO:0000313" key="1">
    <source>
        <dbReference type="EMBL" id="MET3575236.1"/>
    </source>
</evidence>
<accession>A0ABV2GAE2</accession>
<protein>
    <submittedName>
        <fullName evidence="1">Erythromycin esterase</fullName>
        <ecNumber evidence="1">3.1.1.-</ecNumber>
    </submittedName>
</protein>
<dbReference type="EMBL" id="JBEPLW010000005">
    <property type="protein sequence ID" value="MET3575236.1"/>
    <property type="molecule type" value="Genomic_DNA"/>
</dbReference>
<dbReference type="InterPro" id="IPR014622">
    <property type="entry name" value="UCP036794_erythomycin"/>
</dbReference>
<organism evidence="1 2">
    <name type="scientific">Bhargavaea ullalensis</name>
    <dbReference type="NCBI Taxonomy" id="1265685"/>
    <lineage>
        <taxon>Bacteria</taxon>
        <taxon>Bacillati</taxon>
        <taxon>Bacillota</taxon>
        <taxon>Bacilli</taxon>
        <taxon>Bacillales</taxon>
        <taxon>Caryophanaceae</taxon>
        <taxon>Bhargavaea</taxon>
    </lineage>
</organism>
<dbReference type="Pfam" id="PF05139">
    <property type="entry name" value="Erythro_esteras"/>
    <property type="match status" value="1"/>
</dbReference>
<dbReference type="PANTHER" id="PTHR31299:SF0">
    <property type="entry name" value="ESTERASE, PUTATIVE (AFU_ORTHOLOGUE AFUA_1G05850)-RELATED"/>
    <property type="match status" value="1"/>
</dbReference>
<sequence>MPKKLMKAIREHALPLDETSIGRLVEEAGEADLVLLGEASHGTAEFFELRAELSKRLIREKGFTVVAVEGDWPSAQQVNRYVRGLSAYSSAGAMLKASFVRWPEWMWANREAEHFLQWMREENRTRADGEKAGFYGLDLYSLYESIDEVLGFLESRPSYGVDLNKARKAFSCFEPYNRMPEHYALSAARLTDECIGEVADLLASIRVREERDGNGTEGDLDLKMNALVAKNAEEYYRSMLQDDAVSWNIRDTHMAEVAAGLIDHHGNGTKVIIWAHNTHVGDASETSMNRDGMINLGQLVRERYGKDRVFALGFGTYAGSVIAAEEWGLPFERMTVPPAKLGTWEGQCHAALGDDGVLLFDEENRRLFSGWTGHRAIGVVYNPEFEAYGNFVSSRVGQRYDGFVFFNRTEALHPL</sequence>
<dbReference type="EC" id="3.1.1.-" evidence="1"/>
<reference evidence="1 2" key="1">
    <citation type="submission" date="2024-06" db="EMBL/GenBank/DDBJ databases">
        <title>Genomic Encyclopedia of Type Strains, Phase IV (KMG-IV): sequencing the most valuable type-strain genomes for metagenomic binning, comparative biology and taxonomic classification.</title>
        <authorList>
            <person name="Goeker M."/>
        </authorList>
    </citation>
    <scope>NUCLEOTIDE SEQUENCE [LARGE SCALE GENOMIC DNA]</scope>
    <source>
        <strain evidence="1 2">DSM 26128</strain>
    </source>
</reference>
<keyword evidence="2" id="KW-1185">Reference proteome</keyword>